<dbReference type="Pfam" id="PF13460">
    <property type="entry name" value="NAD_binding_10"/>
    <property type="match status" value="1"/>
</dbReference>
<dbReference type="EMBL" id="CP055898">
    <property type="protein sequence ID" value="QKX54346.1"/>
    <property type="molecule type" value="Genomic_DNA"/>
</dbReference>
<dbReference type="AlphaFoldDB" id="A0A7H8QKA4"/>
<dbReference type="GO" id="GO:0042602">
    <property type="term" value="F:riboflavin reductase (NADPH) activity"/>
    <property type="evidence" value="ECO:0007669"/>
    <property type="project" value="TreeGrafter"/>
</dbReference>
<evidence type="ECO:0000256" key="1">
    <source>
        <dbReference type="ARBA" id="ARBA00038376"/>
    </source>
</evidence>
<dbReference type="PANTHER" id="PTHR43355">
    <property type="entry name" value="FLAVIN REDUCTASE (NADPH)"/>
    <property type="match status" value="1"/>
</dbReference>
<evidence type="ECO:0000259" key="2">
    <source>
        <dbReference type="Pfam" id="PF13460"/>
    </source>
</evidence>
<gene>
    <name evidence="3" type="ORF">TRUGW13939_01432</name>
</gene>
<dbReference type="InterPro" id="IPR036291">
    <property type="entry name" value="NAD(P)-bd_dom_sf"/>
</dbReference>
<sequence length="216" mass="23072">MHVFIAGGSGQTGSLVIENLIEQGYTVTALVRNPSAVSSKVGLDLVQGTPVNKADIEKSFARRLPDAVIVTLTPAKETFENGSSFIAHVTRNTVQVMEQFGTSKIIYLCAFGVGESYANLNFMMKGAVCATPLGKKFADHKEAEEVIKKASGVQSVIVKPAMLKNGEPKQIEYLGEAGEEASFMPSITRASVAKFMVAALSSEEWDGKTPVIANVQ</sequence>
<protein>
    <recommendedName>
        <fullName evidence="2">NAD(P)-binding domain-containing protein</fullName>
    </recommendedName>
</protein>
<dbReference type="GeneID" id="55988943"/>
<keyword evidence="4" id="KW-1185">Reference proteome</keyword>
<accession>A0A7H8QKA4</accession>
<dbReference type="GO" id="GO:0004074">
    <property type="term" value="F:biliverdin reductase [NAD(P)H] activity"/>
    <property type="evidence" value="ECO:0007669"/>
    <property type="project" value="TreeGrafter"/>
</dbReference>
<evidence type="ECO:0000313" key="3">
    <source>
        <dbReference type="EMBL" id="QKX54346.1"/>
    </source>
</evidence>
<reference evidence="4" key="1">
    <citation type="submission" date="2020-06" db="EMBL/GenBank/DDBJ databases">
        <title>A chromosome-scale genome assembly of Talaromyces rugulosus W13939.</title>
        <authorList>
            <person name="Wang B."/>
            <person name="Guo L."/>
            <person name="Ye K."/>
            <person name="Wang L."/>
        </authorList>
    </citation>
    <scope>NUCLEOTIDE SEQUENCE [LARGE SCALE GENOMIC DNA]</scope>
    <source>
        <strain evidence="4">W13939</strain>
    </source>
</reference>
<organism evidence="3 4">
    <name type="scientific">Talaromyces rugulosus</name>
    <name type="common">Penicillium rugulosum</name>
    <dbReference type="NCBI Taxonomy" id="121627"/>
    <lineage>
        <taxon>Eukaryota</taxon>
        <taxon>Fungi</taxon>
        <taxon>Dikarya</taxon>
        <taxon>Ascomycota</taxon>
        <taxon>Pezizomycotina</taxon>
        <taxon>Eurotiomycetes</taxon>
        <taxon>Eurotiomycetidae</taxon>
        <taxon>Eurotiales</taxon>
        <taxon>Trichocomaceae</taxon>
        <taxon>Talaromyces</taxon>
        <taxon>Talaromyces sect. Islandici</taxon>
    </lineage>
</organism>
<dbReference type="InterPro" id="IPR051606">
    <property type="entry name" value="Polyketide_Oxido-like"/>
</dbReference>
<dbReference type="Proteomes" id="UP000509510">
    <property type="component" value="Chromosome I"/>
</dbReference>
<dbReference type="InterPro" id="IPR016040">
    <property type="entry name" value="NAD(P)-bd_dom"/>
</dbReference>
<dbReference type="SUPFAM" id="SSF51735">
    <property type="entry name" value="NAD(P)-binding Rossmann-fold domains"/>
    <property type="match status" value="1"/>
</dbReference>
<name>A0A7H8QKA4_TALRU</name>
<dbReference type="RefSeq" id="XP_035340525.1">
    <property type="nucleotide sequence ID" value="XM_035484632.1"/>
</dbReference>
<dbReference type="Gene3D" id="3.40.50.720">
    <property type="entry name" value="NAD(P)-binding Rossmann-like Domain"/>
    <property type="match status" value="1"/>
</dbReference>
<feature type="domain" description="NAD(P)-binding" evidence="2">
    <location>
        <begin position="7"/>
        <end position="202"/>
    </location>
</feature>
<dbReference type="KEGG" id="trg:TRUGW13939_01432"/>
<proteinExistence type="inferred from homology"/>
<dbReference type="PANTHER" id="PTHR43355:SF2">
    <property type="entry name" value="FLAVIN REDUCTASE (NADPH)"/>
    <property type="match status" value="1"/>
</dbReference>
<dbReference type="OrthoDB" id="419598at2759"/>
<evidence type="ECO:0000313" key="4">
    <source>
        <dbReference type="Proteomes" id="UP000509510"/>
    </source>
</evidence>
<comment type="similarity">
    <text evidence="1">Belongs to the avfA family.</text>
</comment>